<dbReference type="Proteomes" id="UP000887013">
    <property type="component" value="Unassembled WGS sequence"/>
</dbReference>
<evidence type="ECO:0000313" key="1">
    <source>
        <dbReference type="EMBL" id="GFT42104.1"/>
    </source>
</evidence>
<organism evidence="1 2">
    <name type="scientific">Nephila pilipes</name>
    <name type="common">Giant wood spider</name>
    <name type="synonym">Nephila maculata</name>
    <dbReference type="NCBI Taxonomy" id="299642"/>
    <lineage>
        <taxon>Eukaryota</taxon>
        <taxon>Metazoa</taxon>
        <taxon>Ecdysozoa</taxon>
        <taxon>Arthropoda</taxon>
        <taxon>Chelicerata</taxon>
        <taxon>Arachnida</taxon>
        <taxon>Araneae</taxon>
        <taxon>Araneomorphae</taxon>
        <taxon>Entelegynae</taxon>
        <taxon>Araneoidea</taxon>
        <taxon>Nephilidae</taxon>
        <taxon>Nephila</taxon>
    </lineage>
</organism>
<name>A0A8X6P0J9_NEPPI</name>
<sequence length="116" mass="13024">MVFQQVVGQRTASGFSAKSLQSGENFGSKRQAGGFWTVAIPRNGSKRKAARNKLFQKLAWNAKLEQYHLQRLQRVRNPEWLKLIATDGPSPLPPMVKLWLTTTDSGRAKFHGCLTV</sequence>
<comment type="caution">
    <text evidence="1">The sequence shown here is derived from an EMBL/GenBank/DDBJ whole genome shotgun (WGS) entry which is preliminary data.</text>
</comment>
<dbReference type="EMBL" id="BMAW01015115">
    <property type="protein sequence ID" value="GFT42104.1"/>
    <property type="molecule type" value="Genomic_DNA"/>
</dbReference>
<accession>A0A8X6P0J9</accession>
<reference evidence="1" key="1">
    <citation type="submission" date="2020-08" db="EMBL/GenBank/DDBJ databases">
        <title>Multicomponent nature underlies the extraordinary mechanical properties of spider dragline silk.</title>
        <authorList>
            <person name="Kono N."/>
            <person name="Nakamura H."/>
            <person name="Mori M."/>
            <person name="Yoshida Y."/>
            <person name="Ohtoshi R."/>
            <person name="Malay A.D."/>
            <person name="Moran D.A.P."/>
            <person name="Tomita M."/>
            <person name="Numata K."/>
            <person name="Arakawa K."/>
        </authorList>
    </citation>
    <scope>NUCLEOTIDE SEQUENCE</scope>
</reference>
<proteinExistence type="predicted"/>
<gene>
    <name evidence="1" type="ORF">NPIL_12661</name>
</gene>
<keyword evidence="2" id="KW-1185">Reference proteome</keyword>
<evidence type="ECO:0000313" key="2">
    <source>
        <dbReference type="Proteomes" id="UP000887013"/>
    </source>
</evidence>
<dbReference type="AlphaFoldDB" id="A0A8X6P0J9"/>
<protein>
    <submittedName>
        <fullName evidence="1">Uncharacterized protein</fullName>
    </submittedName>
</protein>